<evidence type="ECO:0000313" key="1">
    <source>
        <dbReference type="EMBL" id="KZB79683.1"/>
    </source>
</evidence>
<keyword evidence="4" id="KW-1185">Reference proteome</keyword>
<evidence type="ECO:0000313" key="2">
    <source>
        <dbReference type="EMBL" id="OKA10001.1"/>
    </source>
</evidence>
<dbReference type="EMBL" id="LQCI01000051">
    <property type="protein sequence ID" value="KZB79683.1"/>
    <property type="molecule type" value="Genomic_DNA"/>
</dbReference>
<reference evidence="1 3" key="1">
    <citation type="submission" date="2015-12" db="EMBL/GenBank/DDBJ databases">
        <title>Amycolatopsis regifaucium genome sequencing and assembly.</title>
        <authorList>
            <person name="Mayilraj S."/>
        </authorList>
    </citation>
    <scope>NUCLEOTIDE SEQUENCE [LARGE SCALE GENOMIC DNA]</scope>
    <source>
        <strain evidence="1 3">GY080</strain>
    </source>
</reference>
<evidence type="ECO:0000313" key="3">
    <source>
        <dbReference type="Proteomes" id="UP000076321"/>
    </source>
</evidence>
<sequence length="82" mass="9175">MLADFSATCRAVPALIREIPLCWNSSWLATPIPIASKWLDTNHSSWFTVHWGLLAGSDEVSLVLRGVPPIVDAPTIHKRHFR</sequence>
<dbReference type="Proteomes" id="UP000076321">
    <property type="component" value="Unassembled WGS sequence"/>
</dbReference>
<evidence type="ECO:0000313" key="4">
    <source>
        <dbReference type="Proteomes" id="UP000186883"/>
    </source>
</evidence>
<gene>
    <name evidence="2" type="ORF">ATP06_0206560</name>
    <name evidence="1" type="ORF">AVL48_14855</name>
</gene>
<comment type="caution">
    <text evidence="1">The sequence shown here is derived from an EMBL/GenBank/DDBJ whole genome shotgun (WGS) entry which is preliminary data.</text>
</comment>
<dbReference type="AlphaFoldDB" id="A0A154M5A4"/>
<proteinExistence type="predicted"/>
<dbReference type="Proteomes" id="UP000186883">
    <property type="component" value="Unassembled WGS sequence"/>
</dbReference>
<dbReference type="RefSeq" id="WP_061988248.1">
    <property type="nucleotide sequence ID" value="NZ_FOPQ01000012.1"/>
</dbReference>
<organism evidence="1 3">
    <name type="scientific">Amycolatopsis regifaucium</name>
    <dbReference type="NCBI Taxonomy" id="546365"/>
    <lineage>
        <taxon>Bacteria</taxon>
        <taxon>Bacillati</taxon>
        <taxon>Actinomycetota</taxon>
        <taxon>Actinomycetes</taxon>
        <taxon>Pseudonocardiales</taxon>
        <taxon>Pseudonocardiaceae</taxon>
        <taxon>Amycolatopsis</taxon>
    </lineage>
</organism>
<name>A0A154M5A4_9PSEU</name>
<protein>
    <submittedName>
        <fullName evidence="1">Uncharacterized protein</fullName>
    </submittedName>
</protein>
<accession>A0A154M5A4</accession>
<reference evidence="2 4" key="2">
    <citation type="submission" date="2016-11" db="EMBL/GenBank/DDBJ databases">
        <title>Genome sequencing of Amycolatopsis regifaucium.</title>
        <authorList>
            <person name="Mayilraj S."/>
            <person name="Kaur N."/>
        </authorList>
    </citation>
    <scope>NUCLEOTIDE SEQUENCE [LARGE SCALE GENOMIC DNA]</scope>
    <source>
        <strain evidence="2 4">GY080</strain>
    </source>
</reference>
<dbReference type="EMBL" id="LOBU02000006">
    <property type="protein sequence ID" value="OKA10001.1"/>
    <property type="molecule type" value="Genomic_DNA"/>
</dbReference>